<evidence type="ECO:0000313" key="3">
    <source>
        <dbReference type="Proteomes" id="UP000237640"/>
    </source>
</evidence>
<feature type="transmembrane region" description="Helical" evidence="1">
    <location>
        <begin position="101"/>
        <end position="122"/>
    </location>
</feature>
<feature type="transmembrane region" description="Helical" evidence="1">
    <location>
        <begin position="134"/>
        <end position="155"/>
    </location>
</feature>
<comment type="caution">
    <text evidence="2">The sequence shown here is derived from an EMBL/GenBank/DDBJ whole genome shotgun (WGS) entry which is preliminary data.</text>
</comment>
<dbReference type="Proteomes" id="UP000237640">
    <property type="component" value="Unassembled WGS sequence"/>
</dbReference>
<sequence length="187" mass="21554">MNYFSRISFSMKCFNKIDWNTINKILGGINLVIGILLLIKTYYLTDRRIYYLSTLPKKGFIPNTTPSFAELLLKDSIQLTIGILLVSSGLLIFLKRKLGWILGYCGWLISIVSLITFVLFRLKNDSIVKLEFNSWIQIMNTLIPFLSLISILLLSLKPVREVNRISFKSWFLSLIFFSILMLVLSVS</sequence>
<dbReference type="AlphaFoldDB" id="A0A2T0MCP7"/>
<keyword evidence="3" id="KW-1185">Reference proteome</keyword>
<accession>A0A2T0MCP7</accession>
<keyword evidence="1" id="KW-0812">Transmembrane</keyword>
<organism evidence="2 3">
    <name type="scientific">Flagellimonas meridianipacifica</name>
    <dbReference type="NCBI Taxonomy" id="1080225"/>
    <lineage>
        <taxon>Bacteria</taxon>
        <taxon>Pseudomonadati</taxon>
        <taxon>Bacteroidota</taxon>
        <taxon>Flavobacteriia</taxon>
        <taxon>Flavobacteriales</taxon>
        <taxon>Flavobacteriaceae</taxon>
        <taxon>Flagellimonas</taxon>
    </lineage>
</organism>
<gene>
    <name evidence="2" type="ORF">CLV81_3665</name>
</gene>
<protein>
    <submittedName>
        <fullName evidence="2">Uncharacterized protein</fullName>
    </submittedName>
</protein>
<name>A0A2T0MCP7_9FLAO</name>
<reference evidence="2 3" key="1">
    <citation type="submission" date="2018-03" db="EMBL/GenBank/DDBJ databases">
        <title>Genomic Encyclopedia of Archaeal and Bacterial Type Strains, Phase II (KMG-II): from individual species to whole genera.</title>
        <authorList>
            <person name="Goeker M."/>
        </authorList>
    </citation>
    <scope>NUCLEOTIDE SEQUENCE [LARGE SCALE GENOMIC DNA]</scope>
    <source>
        <strain evidence="2 3">DSM 25027</strain>
    </source>
</reference>
<evidence type="ECO:0000313" key="2">
    <source>
        <dbReference type="EMBL" id="PRX55256.1"/>
    </source>
</evidence>
<dbReference type="EMBL" id="PVYX01000002">
    <property type="protein sequence ID" value="PRX55256.1"/>
    <property type="molecule type" value="Genomic_DNA"/>
</dbReference>
<feature type="transmembrane region" description="Helical" evidence="1">
    <location>
        <begin position="21"/>
        <end position="43"/>
    </location>
</feature>
<feature type="transmembrane region" description="Helical" evidence="1">
    <location>
        <begin position="76"/>
        <end position="94"/>
    </location>
</feature>
<evidence type="ECO:0000256" key="1">
    <source>
        <dbReference type="SAM" id="Phobius"/>
    </source>
</evidence>
<keyword evidence="1" id="KW-1133">Transmembrane helix</keyword>
<keyword evidence="1" id="KW-0472">Membrane</keyword>
<feature type="transmembrane region" description="Helical" evidence="1">
    <location>
        <begin position="167"/>
        <end position="186"/>
    </location>
</feature>
<proteinExistence type="predicted"/>